<evidence type="ECO:0000256" key="3">
    <source>
        <dbReference type="ARBA" id="ARBA00023125"/>
    </source>
</evidence>
<dbReference type="PANTHER" id="PTHR30346:SF17">
    <property type="entry name" value="LYSR FAMILY TRANSCRIPTIONAL REGULATOR"/>
    <property type="match status" value="1"/>
</dbReference>
<dbReference type="InterPro" id="IPR000847">
    <property type="entry name" value="LysR_HTH_N"/>
</dbReference>
<dbReference type="PROSITE" id="PS50931">
    <property type="entry name" value="HTH_LYSR"/>
    <property type="match status" value="1"/>
</dbReference>
<dbReference type="OrthoDB" id="155872at2"/>
<dbReference type="CDD" id="cd08414">
    <property type="entry name" value="PBP2_LTTR_aromatics_like"/>
    <property type="match status" value="1"/>
</dbReference>
<dbReference type="EMBL" id="VAUV01000013">
    <property type="protein sequence ID" value="TLD69483.1"/>
    <property type="molecule type" value="Genomic_DNA"/>
</dbReference>
<dbReference type="PRINTS" id="PR00039">
    <property type="entry name" value="HTHLYSR"/>
</dbReference>
<accession>A0A5R8KAZ5</accession>
<feature type="domain" description="HTH lysR-type" evidence="5">
    <location>
        <begin position="1"/>
        <end position="57"/>
    </location>
</feature>
<dbReference type="PANTHER" id="PTHR30346">
    <property type="entry name" value="TRANSCRIPTIONAL DUAL REGULATOR HCAR-RELATED"/>
    <property type="match status" value="1"/>
</dbReference>
<evidence type="ECO:0000256" key="4">
    <source>
        <dbReference type="ARBA" id="ARBA00023163"/>
    </source>
</evidence>
<keyword evidence="2" id="KW-0805">Transcription regulation</keyword>
<evidence type="ECO:0000259" key="5">
    <source>
        <dbReference type="PROSITE" id="PS50931"/>
    </source>
</evidence>
<dbReference type="InterPro" id="IPR036390">
    <property type="entry name" value="WH_DNA-bd_sf"/>
</dbReference>
<dbReference type="Proteomes" id="UP000306196">
    <property type="component" value="Unassembled WGS sequence"/>
</dbReference>
<dbReference type="Pfam" id="PF03466">
    <property type="entry name" value="LysR_substrate"/>
    <property type="match status" value="1"/>
</dbReference>
<comment type="similarity">
    <text evidence="1">Belongs to the LysR transcriptional regulatory family.</text>
</comment>
<dbReference type="Gene3D" id="1.10.10.10">
    <property type="entry name" value="Winged helix-like DNA-binding domain superfamily/Winged helix DNA-binding domain"/>
    <property type="match status" value="1"/>
</dbReference>
<name>A0A5R8KAZ5_9BACT</name>
<organism evidence="6 7">
    <name type="scientific">Phragmitibacter flavus</name>
    <dbReference type="NCBI Taxonomy" id="2576071"/>
    <lineage>
        <taxon>Bacteria</taxon>
        <taxon>Pseudomonadati</taxon>
        <taxon>Verrucomicrobiota</taxon>
        <taxon>Verrucomicrobiia</taxon>
        <taxon>Verrucomicrobiales</taxon>
        <taxon>Verrucomicrobiaceae</taxon>
        <taxon>Phragmitibacter</taxon>
    </lineage>
</organism>
<dbReference type="InterPro" id="IPR036388">
    <property type="entry name" value="WH-like_DNA-bd_sf"/>
</dbReference>
<evidence type="ECO:0000313" key="7">
    <source>
        <dbReference type="Proteomes" id="UP000306196"/>
    </source>
</evidence>
<reference evidence="6 7" key="1">
    <citation type="submission" date="2019-05" db="EMBL/GenBank/DDBJ databases">
        <title>Verrucobacter flavum gen. nov., sp. nov. a new member of the family Verrucomicrobiaceae.</title>
        <authorList>
            <person name="Szuroczki S."/>
            <person name="Abbaszade G."/>
            <person name="Szabo A."/>
            <person name="Felfoldi T."/>
            <person name="Schumann P."/>
            <person name="Boka K."/>
            <person name="Keki Z."/>
            <person name="Toumi M."/>
            <person name="Toth E."/>
        </authorList>
    </citation>
    <scope>NUCLEOTIDE SEQUENCE [LARGE SCALE GENOMIC DNA]</scope>
    <source>
        <strain evidence="6 7">MG-N-17</strain>
    </source>
</reference>
<dbReference type="GO" id="GO:0003677">
    <property type="term" value="F:DNA binding"/>
    <property type="evidence" value="ECO:0007669"/>
    <property type="project" value="UniProtKB-KW"/>
</dbReference>
<evidence type="ECO:0000256" key="1">
    <source>
        <dbReference type="ARBA" id="ARBA00009437"/>
    </source>
</evidence>
<dbReference type="SUPFAM" id="SSF53850">
    <property type="entry name" value="Periplasmic binding protein-like II"/>
    <property type="match status" value="1"/>
</dbReference>
<sequence>MIDLIRALLVVIEEGSINRAALRLRLSQPALSRQMKALEEQIGGRLLERETGGVKPTNLCHTLMKSMRPLMEAYDLNLANLRRQARGERSELRVGYLISAAQSILTPALTRLRKAHPDVKLLLHDLSPREQIDGLRAGELDLALIGQEGSVAASEFHSTKLGSFRVCAALSDSDPLASKTRITLKDLKGRDFIGIDEHHMPGRNRWLTSLCRTAGFKPRFAAIVDGITNVLSLVVSESAVTLLPDYFLQFQHPGVTFVPISDEQARWDFIVLTQRGRTSTAARTLLEALKQVVAKDK</sequence>
<dbReference type="GO" id="GO:0032993">
    <property type="term" value="C:protein-DNA complex"/>
    <property type="evidence" value="ECO:0007669"/>
    <property type="project" value="TreeGrafter"/>
</dbReference>
<dbReference type="RefSeq" id="WP_138087626.1">
    <property type="nucleotide sequence ID" value="NZ_VAUV01000013.1"/>
</dbReference>
<proteinExistence type="inferred from homology"/>
<evidence type="ECO:0000256" key="2">
    <source>
        <dbReference type="ARBA" id="ARBA00023015"/>
    </source>
</evidence>
<keyword evidence="3" id="KW-0238">DNA-binding</keyword>
<dbReference type="SUPFAM" id="SSF46785">
    <property type="entry name" value="Winged helix' DNA-binding domain"/>
    <property type="match status" value="1"/>
</dbReference>
<evidence type="ECO:0000313" key="6">
    <source>
        <dbReference type="EMBL" id="TLD69483.1"/>
    </source>
</evidence>
<comment type="caution">
    <text evidence="6">The sequence shown here is derived from an EMBL/GenBank/DDBJ whole genome shotgun (WGS) entry which is preliminary data.</text>
</comment>
<dbReference type="Gene3D" id="3.40.190.10">
    <property type="entry name" value="Periplasmic binding protein-like II"/>
    <property type="match status" value="2"/>
</dbReference>
<keyword evidence="4" id="KW-0804">Transcription</keyword>
<dbReference type="InterPro" id="IPR005119">
    <property type="entry name" value="LysR_subst-bd"/>
</dbReference>
<dbReference type="Pfam" id="PF00126">
    <property type="entry name" value="HTH_1"/>
    <property type="match status" value="1"/>
</dbReference>
<dbReference type="GO" id="GO:0003700">
    <property type="term" value="F:DNA-binding transcription factor activity"/>
    <property type="evidence" value="ECO:0007669"/>
    <property type="project" value="InterPro"/>
</dbReference>
<keyword evidence="7" id="KW-1185">Reference proteome</keyword>
<dbReference type="AlphaFoldDB" id="A0A5R8KAZ5"/>
<gene>
    <name evidence="6" type="ORF">FEM03_17750</name>
</gene>
<protein>
    <submittedName>
        <fullName evidence="6">LysR family transcriptional regulator</fullName>
    </submittedName>
</protein>